<dbReference type="Proteomes" id="UP000001067">
    <property type="component" value="Unassembled WGS sequence"/>
</dbReference>
<proteinExistence type="predicted"/>
<gene>
    <name evidence="2" type="ORF">PTT_19172</name>
</gene>
<evidence type="ECO:0000256" key="1">
    <source>
        <dbReference type="SAM" id="Phobius"/>
    </source>
</evidence>
<organism evidence="3">
    <name type="scientific">Pyrenophora teres f. teres (strain 0-1)</name>
    <name type="common">Barley net blotch fungus</name>
    <name type="synonym">Drechslera teres f. teres</name>
    <dbReference type="NCBI Taxonomy" id="861557"/>
    <lineage>
        <taxon>Eukaryota</taxon>
        <taxon>Fungi</taxon>
        <taxon>Dikarya</taxon>
        <taxon>Ascomycota</taxon>
        <taxon>Pezizomycotina</taxon>
        <taxon>Dothideomycetes</taxon>
        <taxon>Pleosporomycetidae</taxon>
        <taxon>Pleosporales</taxon>
        <taxon>Pleosporineae</taxon>
        <taxon>Pleosporaceae</taxon>
        <taxon>Pyrenophora</taxon>
    </lineage>
</organism>
<sequence length="375" mass="43345">MKPPTDDEKTRIASAFLSGQALERLTRYDHYFNYYEQCFAGLPDNSFFQNDRPASSTHEGVVSSFDRLIGNVEQTEANFRDTFDQGVSNTTRTHAIRALLYTSLMVYNYEYNFPAHQVRDFVPQSWGQHQPFDEFVKGYFPPLDQSPEVRKEARSALEQRRRLTARRLEERHKVRLRTTDNLAEHLVFDKDRRVLYIFRHIGFLKAHLERPIRRDHGVDIGFADSLRKGTLPPQLLLEIMNSIQYLLFPLEDRSFELARKFIDKYDFDPELGNFQAYTHGVSGNFEYKYLAGRVATLLEVANSPMPATSRFTVWVEENTSERNALTVAILGLFLSVLLGFLGLIAGIISAIYTIKQYNVAVQALHTPPNLSQRYQ</sequence>
<dbReference type="HOGENOM" id="CLU_062847_0_0_1"/>
<keyword evidence="3" id="KW-1185">Reference proteome</keyword>
<name>E3S8C7_PYRTT</name>
<accession>E3S8C7</accession>
<reference evidence="2 3" key="1">
    <citation type="journal article" date="2010" name="Genome Biol.">
        <title>A first genome assembly of the barley fungal pathogen Pyrenophora teres f. teres.</title>
        <authorList>
            <person name="Ellwood S.R."/>
            <person name="Liu Z."/>
            <person name="Syme R.A."/>
            <person name="Lai Z."/>
            <person name="Hane J.K."/>
            <person name="Keiper F."/>
            <person name="Moffat C.S."/>
            <person name="Oliver R.P."/>
            <person name="Friesen T.L."/>
        </authorList>
    </citation>
    <scope>NUCLEOTIDE SEQUENCE [LARGE SCALE GENOMIC DNA]</scope>
    <source>
        <strain evidence="2 3">0-1</strain>
    </source>
</reference>
<dbReference type="AlphaFoldDB" id="E3S8C7"/>
<protein>
    <submittedName>
        <fullName evidence="2">Uncharacterized protein</fullName>
    </submittedName>
</protein>
<keyword evidence="1" id="KW-0472">Membrane</keyword>
<dbReference type="OrthoDB" id="3684223at2759"/>
<keyword evidence="1" id="KW-0812">Transmembrane</keyword>
<dbReference type="EMBL" id="GL537711">
    <property type="protein sequence ID" value="EFQ85772.1"/>
    <property type="molecule type" value="Genomic_DNA"/>
</dbReference>
<evidence type="ECO:0000313" key="2">
    <source>
        <dbReference type="EMBL" id="EFQ85772.1"/>
    </source>
</evidence>
<evidence type="ECO:0000313" key="3">
    <source>
        <dbReference type="Proteomes" id="UP000001067"/>
    </source>
</evidence>
<dbReference type="eggNOG" id="ENOG502SI63">
    <property type="taxonomic scope" value="Eukaryota"/>
</dbReference>
<keyword evidence="1" id="KW-1133">Transmembrane helix</keyword>
<feature type="transmembrane region" description="Helical" evidence="1">
    <location>
        <begin position="327"/>
        <end position="352"/>
    </location>
</feature>
<dbReference type="KEGG" id="pte:PTT_19172"/>